<feature type="domain" description="RNA polymerase sigma-70 region 2" evidence="6">
    <location>
        <begin position="53"/>
        <end position="116"/>
    </location>
</feature>
<evidence type="ECO:0000256" key="5">
    <source>
        <dbReference type="ARBA" id="ARBA00023163"/>
    </source>
</evidence>
<keyword evidence="5" id="KW-0804">Transcription</keyword>
<evidence type="ECO:0000313" key="8">
    <source>
        <dbReference type="EMBL" id="KKN40261.1"/>
    </source>
</evidence>
<gene>
    <name evidence="8" type="ORF">LCGC14_0735060</name>
</gene>
<evidence type="ECO:0000259" key="7">
    <source>
        <dbReference type="Pfam" id="PF08281"/>
    </source>
</evidence>
<dbReference type="GO" id="GO:0016987">
    <property type="term" value="F:sigma factor activity"/>
    <property type="evidence" value="ECO:0007669"/>
    <property type="project" value="UniProtKB-KW"/>
</dbReference>
<dbReference type="Gene3D" id="1.10.1740.10">
    <property type="match status" value="1"/>
</dbReference>
<evidence type="ECO:0000256" key="2">
    <source>
        <dbReference type="ARBA" id="ARBA00023015"/>
    </source>
</evidence>
<dbReference type="InterPro" id="IPR013249">
    <property type="entry name" value="RNA_pol_sigma70_r4_t2"/>
</dbReference>
<dbReference type="InterPro" id="IPR014284">
    <property type="entry name" value="RNA_pol_sigma-70_dom"/>
</dbReference>
<accession>A0A0F9STH4</accession>
<dbReference type="SUPFAM" id="SSF88946">
    <property type="entry name" value="Sigma2 domain of RNA polymerase sigma factors"/>
    <property type="match status" value="1"/>
</dbReference>
<dbReference type="InterPro" id="IPR036388">
    <property type="entry name" value="WH-like_DNA-bd_sf"/>
</dbReference>
<dbReference type="CDD" id="cd06171">
    <property type="entry name" value="Sigma70_r4"/>
    <property type="match status" value="1"/>
</dbReference>
<evidence type="ECO:0000259" key="6">
    <source>
        <dbReference type="Pfam" id="PF04542"/>
    </source>
</evidence>
<sequence>MVGVKEPVSVLFLRESPEKFKMEEKREVEHEDVYILVDKIKEGDREAFMTLTRLYQKKVFLLAYSFFRNREDALDIVQETFLRFYEKVRMFQRGKNFQNWFLQIAKNLCVDYYRKNYSKSKEWDRSKPIDEMNLPDQSSYDPLGSSDLREIISACLKKLAEKQRMIFVMRHYNQFKYREIAQILDISLGTAKSLHFKAVRNLRGLMAPYLGRQL</sequence>
<dbReference type="GO" id="GO:0003677">
    <property type="term" value="F:DNA binding"/>
    <property type="evidence" value="ECO:0007669"/>
    <property type="project" value="UniProtKB-KW"/>
</dbReference>
<dbReference type="GO" id="GO:0006352">
    <property type="term" value="P:DNA-templated transcription initiation"/>
    <property type="evidence" value="ECO:0007669"/>
    <property type="project" value="InterPro"/>
</dbReference>
<dbReference type="InterPro" id="IPR013325">
    <property type="entry name" value="RNA_pol_sigma_r2"/>
</dbReference>
<reference evidence="8" key="1">
    <citation type="journal article" date="2015" name="Nature">
        <title>Complex archaea that bridge the gap between prokaryotes and eukaryotes.</title>
        <authorList>
            <person name="Spang A."/>
            <person name="Saw J.H."/>
            <person name="Jorgensen S.L."/>
            <person name="Zaremba-Niedzwiedzka K."/>
            <person name="Martijn J."/>
            <person name="Lind A.E."/>
            <person name="van Eijk R."/>
            <person name="Schleper C."/>
            <person name="Guy L."/>
            <person name="Ettema T.J."/>
        </authorList>
    </citation>
    <scope>NUCLEOTIDE SEQUENCE</scope>
</reference>
<dbReference type="Pfam" id="PF04542">
    <property type="entry name" value="Sigma70_r2"/>
    <property type="match status" value="1"/>
</dbReference>
<comment type="similarity">
    <text evidence="1">Belongs to the sigma-70 factor family. ECF subfamily.</text>
</comment>
<dbReference type="AlphaFoldDB" id="A0A0F9STH4"/>
<protein>
    <recommendedName>
        <fullName evidence="9">HTH luxR-type domain-containing protein</fullName>
    </recommendedName>
</protein>
<name>A0A0F9STH4_9ZZZZ</name>
<dbReference type="SUPFAM" id="SSF88659">
    <property type="entry name" value="Sigma3 and sigma4 domains of RNA polymerase sigma factors"/>
    <property type="match status" value="1"/>
</dbReference>
<dbReference type="InterPro" id="IPR013324">
    <property type="entry name" value="RNA_pol_sigma_r3/r4-like"/>
</dbReference>
<keyword evidence="3" id="KW-0731">Sigma factor</keyword>
<evidence type="ECO:0000256" key="4">
    <source>
        <dbReference type="ARBA" id="ARBA00023125"/>
    </source>
</evidence>
<evidence type="ECO:0000256" key="3">
    <source>
        <dbReference type="ARBA" id="ARBA00023082"/>
    </source>
</evidence>
<organism evidence="8">
    <name type="scientific">marine sediment metagenome</name>
    <dbReference type="NCBI Taxonomy" id="412755"/>
    <lineage>
        <taxon>unclassified sequences</taxon>
        <taxon>metagenomes</taxon>
        <taxon>ecological metagenomes</taxon>
    </lineage>
</organism>
<keyword evidence="2" id="KW-0805">Transcription regulation</keyword>
<dbReference type="Gene3D" id="1.10.10.10">
    <property type="entry name" value="Winged helix-like DNA-binding domain superfamily/Winged helix DNA-binding domain"/>
    <property type="match status" value="1"/>
</dbReference>
<evidence type="ECO:0008006" key="9">
    <source>
        <dbReference type="Google" id="ProtNLM"/>
    </source>
</evidence>
<comment type="caution">
    <text evidence="8">The sequence shown here is derived from an EMBL/GenBank/DDBJ whole genome shotgun (WGS) entry which is preliminary data.</text>
</comment>
<dbReference type="PANTHER" id="PTHR43133">
    <property type="entry name" value="RNA POLYMERASE ECF-TYPE SIGMA FACTO"/>
    <property type="match status" value="1"/>
</dbReference>
<keyword evidence="4" id="KW-0238">DNA-binding</keyword>
<dbReference type="NCBIfam" id="TIGR02937">
    <property type="entry name" value="sigma70-ECF"/>
    <property type="match status" value="1"/>
</dbReference>
<dbReference type="Pfam" id="PF08281">
    <property type="entry name" value="Sigma70_r4_2"/>
    <property type="match status" value="1"/>
</dbReference>
<feature type="domain" description="RNA polymerase sigma factor 70 region 4 type 2" evidence="7">
    <location>
        <begin position="150"/>
        <end position="202"/>
    </location>
</feature>
<proteinExistence type="inferred from homology"/>
<dbReference type="InterPro" id="IPR007627">
    <property type="entry name" value="RNA_pol_sigma70_r2"/>
</dbReference>
<dbReference type="PANTHER" id="PTHR43133:SF8">
    <property type="entry name" value="RNA POLYMERASE SIGMA FACTOR HI_1459-RELATED"/>
    <property type="match status" value="1"/>
</dbReference>
<evidence type="ECO:0000256" key="1">
    <source>
        <dbReference type="ARBA" id="ARBA00010641"/>
    </source>
</evidence>
<dbReference type="InterPro" id="IPR039425">
    <property type="entry name" value="RNA_pol_sigma-70-like"/>
</dbReference>
<dbReference type="EMBL" id="LAZR01001714">
    <property type="protein sequence ID" value="KKN40261.1"/>
    <property type="molecule type" value="Genomic_DNA"/>
</dbReference>